<dbReference type="RefSeq" id="WP_203707870.1">
    <property type="nucleotide sequence ID" value="NZ_BAAALU010000006.1"/>
</dbReference>
<evidence type="ECO:0008006" key="3">
    <source>
        <dbReference type="Google" id="ProtNLM"/>
    </source>
</evidence>
<comment type="caution">
    <text evidence="1">The sequence shown here is derived from an EMBL/GenBank/DDBJ whole genome shotgun (WGS) entry which is preliminary data.</text>
</comment>
<sequence length="67" mass="7108">MTLAKSQDTPDPVPVHGLVDVSDARVADLLATDESAFGATFRQFLAEAADPTRTVFAAFQSVLSPDE</sequence>
<organism evidence="1 2">
    <name type="scientific">Asanoa iriomotensis</name>
    <dbReference type="NCBI Taxonomy" id="234613"/>
    <lineage>
        <taxon>Bacteria</taxon>
        <taxon>Bacillati</taxon>
        <taxon>Actinomycetota</taxon>
        <taxon>Actinomycetes</taxon>
        <taxon>Micromonosporales</taxon>
        <taxon>Micromonosporaceae</taxon>
        <taxon>Asanoa</taxon>
    </lineage>
</organism>
<dbReference type="EMBL" id="BONC01000086">
    <property type="protein sequence ID" value="GIF61053.1"/>
    <property type="molecule type" value="Genomic_DNA"/>
</dbReference>
<name>A0ABQ4CE66_9ACTN</name>
<proteinExistence type="predicted"/>
<accession>A0ABQ4CE66</accession>
<evidence type="ECO:0000313" key="1">
    <source>
        <dbReference type="EMBL" id="GIF61053.1"/>
    </source>
</evidence>
<gene>
    <name evidence="1" type="ORF">Air01nite_71480</name>
</gene>
<protein>
    <recommendedName>
        <fullName evidence="3">FXSXX-COOH protein</fullName>
    </recommendedName>
</protein>
<keyword evidence="2" id="KW-1185">Reference proteome</keyword>
<dbReference type="Proteomes" id="UP000624325">
    <property type="component" value="Unassembled WGS sequence"/>
</dbReference>
<reference evidence="1 2" key="1">
    <citation type="submission" date="2021-01" db="EMBL/GenBank/DDBJ databases">
        <title>Whole genome shotgun sequence of Asanoa iriomotensis NBRC 100142.</title>
        <authorList>
            <person name="Komaki H."/>
            <person name="Tamura T."/>
        </authorList>
    </citation>
    <scope>NUCLEOTIDE SEQUENCE [LARGE SCALE GENOMIC DNA]</scope>
    <source>
        <strain evidence="1 2">NBRC 100142</strain>
    </source>
</reference>
<evidence type="ECO:0000313" key="2">
    <source>
        <dbReference type="Proteomes" id="UP000624325"/>
    </source>
</evidence>